<dbReference type="EMBL" id="VLKH01000010">
    <property type="protein sequence ID" value="TWH78226.1"/>
    <property type="molecule type" value="Genomic_DNA"/>
</dbReference>
<dbReference type="AlphaFoldDB" id="A0A562J4T8"/>
<dbReference type="RefSeq" id="WP_145085641.1">
    <property type="nucleotide sequence ID" value="NZ_JAYFNS010000025.1"/>
</dbReference>
<dbReference type="InterPro" id="IPR024485">
    <property type="entry name" value="DUF2680"/>
</dbReference>
<sequence length="170" mass="17512">MTNLKKLAVLGAVVMAIGTTTVTAFAAANFATPAELAAAVTGKTVEEVTEEKLQSGKTYGEIAKDYDSLEEFQSAMLENKIAIIQERVEAGTMTQEEAEAIIKAIDENQAVCDGTGQTRVGQQFGAGFGGMMGNGNAQGRGLGNGLGRGQGGNMAGNGFGLRNGSCIVQE</sequence>
<dbReference type="Proteomes" id="UP000315343">
    <property type="component" value="Unassembled WGS sequence"/>
</dbReference>
<feature type="signal peptide" evidence="1">
    <location>
        <begin position="1"/>
        <end position="26"/>
    </location>
</feature>
<name>A0A562J4T8_9FIRM</name>
<protein>
    <submittedName>
        <fullName evidence="2">Uncharacterized protein DUF2680</fullName>
    </submittedName>
</protein>
<accession>A0A562J4T8</accession>
<feature type="chain" id="PRO_5021831450" evidence="1">
    <location>
        <begin position="27"/>
        <end position="170"/>
    </location>
</feature>
<dbReference type="OrthoDB" id="1809211at2"/>
<evidence type="ECO:0000313" key="2">
    <source>
        <dbReference type="EMBL" id="TWH78226.1"/>
    </source>
</evidence>
<comment type="caution">
    <text evidence="2">The sequence shown here is derived from an EMBL/GenBank/DDBJ whole genome shotgun (WGS) entry which is preliminary data.</text>
</comment>
<evidence type="ECO:0000313" key="3">
    <source>
        <dbReference type="Proteomes" id="UP000315343"/>
    </source>
</evidence>
<organism evidence="2 3">
    <name type="scientific">Sedimentibacter saalensis</name>
    <dbReference type="NCBI Taxonomy" id="130788"/>
    <lineage>
        <taxon>Bacteria</taxon>
        <taxon>Bacillati</taxon>
        <taxon>Bacillota</taxon>
        <taxon>Tissierellia</taxon>
        <taxon>Sedimentibacter</taxon>
    </lineage>
</organism>
<gene>
    <name evidence="2" type="ORF">LY60_03068</name>
</gene>
<keyword evidence="1" id="KW-0732">Signal</keyword>
<proteinExistence type="predicted"/>
<dbReference type="Pfam" id="PF10925">
    <property type="entry name" value="DUF2680"/>
    <property type="match status" value="1"/>
</dbReference>
<evidence type="ECO:0000256" key="1">
    <source>
        <dbReference type="SAM" id="SignalP"/>
    </source>
</evidence>
<reference evidence="2 3" key="1">
    <citation type="submission" date="2019-07" db="EMBL/GenBank/DDBJ databases">
        <title>Genomic Encyclopedia of Type Strains, Phase I: the one thousand microbial genomes (KMG-I) project.</title>
        <authorList>
            <person name="Kyrpides N."/>
        </authorList>
    </citation>
    <scope>NUCLEOTIDE SEQUENCE [LARGE SCALE GENOMIC DNA]</scope>
    <source>
        <strain evidence="2 3">DSM 13558</strain>
    </source>
</reference>
<keyword evidence="3" id="KW-1185">Reference proteome</keyword>